<gene>
    <name evidence="1" type="ORF">HPB50_006019</name>
</gene>
<protein>
    <submittedName>
        <fullName evidence="1">Uncharacterized protein</fullName>
    </submittedName>
</protein>
<evidence type="ECO:0000313" key="2">
    <source>
        <dbReference type="Proteomes" id="UP000821845"/>
    </source>
</evidence>
<proteinExistence type="predicted"/>
<name>A0ACB7SL87_HYAAI</name>
<sequence>MDAQEGTLSDSGDGAAEANSEVFNLGLDSKCKVLFGARRLTETEALAQCVQFFLAGLDSTSSVLAYTAYLLALNPDVQRKLRGEVEDCIKSHGNNPSLDVVSNMKYLHCVLSEALRMYPPAPRLQRIASTDYVLDETGIRLAKGCAVAIPAYAMHHDPSFFPDPERFDPDRFSDENVGTIRQYSYLPFGAGPRNCVGMRFALLSVKLCLLHSLRCVEFVSTTKTKSAALKLTALEHVTCAQVTSRDLRRRDADHGCAGAMVAWRMRTTPAYN</sequence>
<evidence type="ECO:0000313" key="1">
    <source>
        <dbReference type="EMBL" id="KAH6935455.1"/>
    </source>
</evidence>
<organism evidence="1 2">
    <name type="scientific">Hyalomma asiaticum</name>
    <name type="common">Tick</name>
    <dbReference type="NCBI Taxonomy" id="266040"/>
    <lineage>
        <taxon>Eukaryota</taxon>
        <taxon>Metazoa</taxon>
        <taxon>Ecdysozoa</taxon>
        <taxon>Arthropoda</taxon>
        <taxon>Chelicerata</taxon>
        <taxon>Arachnida</taxon>
        <taxon>Acari</taxon>
        <taxon>Parasitiformes</taxon>
        <taxon>Ixodida</taxon>
        <taxon>Ixodoidea</taxon>
        <taxon>Ixodidae</taxon>
        <taxon>Hyalomminae</taxon>
        <taxon>Hyalomma</taxon>
    </lineage>
</organism>
<dbReference type="Proteomes" id="UP000821845">
    <property type="component" value="Chromosome 3"/>
</dbReference>
<keyword evidence="2" id="KW-1185">Reference proteome</keyword>
<accession>A0ACB7SL87</accession>
<reference evidence="1" key="1">
    <citation type="submission" date="2020-05" db="EMBL/GenBank/DDBJ databases">
        <title>Large-scale comparative analyses of tick genomes elucidate their genetic diversity and vector capacities.</title>
        <authorList>
            <person name="Jia N."/>
            <person name="Wang J."/>
            <person name="Shi W."/>
            <person name="Du L."/>
            <person name="Sun Y."/>
            <person name="Zhan W."/>
            <person name="Jiang J."/>
            <person name="Wang Q."/>
            <person name="Zhang B."/>
            <person name="Ji P."/>
            <person name="Sakyi L.B."/>
            <person name="Cui X."/>
            <person name="Yuan T."/>
            <person name="Jiang B."/>
            <person name="Yang W."/>
            <person name="Lam T.T.-Y."/>
            <person name="Chang Q."/>
            <person name="Ding S."/>
            <person name="Wang X."/>
            <person name="Zhu J."/>
            <person name="Ruan X."/>
            <person name="Zhao L."/>
            <person name="Wei J."/>
            <person name="Que T."/>
            <person name="Du C."/>
            <person name="Cheng J."/>
            <person name="Dai P."/>
            <person name="Han X."/>
            <person name="Huang E."/>
            <person name="Gao Y."/>
            <person name="Liu J."/>
            <person name="Shao H."/>
            <person name="Ye R."/>
            <person name="Li L."/>
            <person name="Wei W."/>
            <person name="Wang X."/>
            <person name="Wang C."/>
            <person name="Yang T."/>
            <person name="Huo Q."/>
            <person name="Li W."/>
            <person name="Guo W."/>
            <person name="Chen H."/>
            <person name="Zhou L."/>
            <person name="Ni X."/>
            <person name="Tian J."/>
            <person name="Zhou Y."/>
            <person name="Sheng Y."/>
            <person name="Liu T."/>
            <person name="Pan Y."/>
            <person name="Xia L."/>
            <person name="Li J."/>
            <person name="Zhao F."/>
            <person name="Cao W."/>
        </authorList>
    </citation>
    <scope>NUCLEOTIDE SEQUENCE</scope>
    <source>
        <strain evidence="1">Hyas-2018</strain>
    </source>
</reference>
<comment type="caution">
    <text evidence="1">The sequence shown here is derived from an EMBL/GenBank/DDBJ whole genome shotgun (WGS) entry which is preliminary data.</text>
</comment>
<dbReference type="EMBL" id="CM023483">
    <property type="protein sequence ID" value="KAH6935455.1"/>
    <property type="molecule type" value="Genomic_DNA"/>
</dbReference>